<dbReference type="InterPro" id="IPR044015">
    <property type="entry name" value="FBPase_C_dom"/>
</dbReference>
<dbReference type="GO" id="GO:0046872">
    <property type="term" value="F:metal ion binding"/>
    <property type="evidence" value="ECO:0007669"/>
    <property type="project" value="UniProtKB-KW"/>
</dbReference>
<evidence type="ECO:0000256" key="15">
    <source>
        <dbReference type="ARBA" id="ARBA00032973"/>
    </source>
</evidence>
<feature type="transmembrane region" description="Helical" evidence="17">
    <location>
        <begin position="577"/>
        <end position="598"/>
    </location>
</feature>
<evidence type="ECO:0000256" key="17">
    <source>
        <dbReference type="SAM" id="Phobius"/>
    </source>
</evidence>
<dbReference type="CDD" id="cd00354">
    <property type="entry name" value="FBPase"/>
    <property type="match status" value="1"/>
</dbReference>
<evidence type="ECO:0000256" key="14">
    <source>
        <dbReference type="ARBA" id="ARBA00024331"/>
    </source>
</evidence>
<dbReference type="Pfam" id="PF00316">
    <property type="entry name" value="FBPase"/>
    <property type="match status" value="1"/>
</dbReference>
<evidence type="ECO:0000256" key="10">
    <source>
        <dbReference type="ARBA" id="ARBA00022842"/>
    </source>
</evidence>
<dbReference type="GO" id="GO:0006000">
    <property type="term" value="P:fructose metabolic process"/>
    <property type="evidence" value="ECO:0007669"/>
    <property type="project" value="TreeGrafter"/>
</dbReference>
<dbReference type="PANTHER" id="PTHR11556:SF41">
    <property type="entry name" value="FRUCTOSE-1,6-BISPHOSPHATASE, CYTOSOLIC"/>
    <property type="match status" value="1"/>
</dbReference>
<evidence type="ECO:0000313" key="21">
    <source>
        <dbReference type="EMBL" id="THU63817.1"/>
    </source>
</evidence>
<feature type="domain" description="Fructose-1-6-bisphosphatase class 1 C-terminal" evidence="20">
    <location>
        <begin position="230"/>
        <end position="310"/>
    </location>
</feature>
<proteinExistence type="inferred from homology"/>
<keyword evidence="12" id="KW-0687">Ribonucleoprotein</keyword>
<keyword evidence="7" id="KW-0963">Cytoplasm</keyword>
<dbReference type="InterPro" id="IPR000146">
    <property type="entry name" value="FBPase_class-1"/>
</dbReference>
<dbReference type="HAMAP" id="MF_01855">
    <property type="entry name" value="FBPase_class1"/>
    <property type="match status" value="1"/>
</dbReference>
<comment type="similarity">
    <text evidence="4">Belongs to the eukaryotic ribosomal protein eS10 family.</text>
</comment>
<dbReference type="GO" id="GO:1990904">
    <property type="term" value="C:ribonucleoprotein complex"/>
    <property type="evidence" value="ECO:0007669"/>
    <property type="project" value="UniProtKB-KW"/>
</dbReference>
<dbReference type="Gene3D" id="3.40.190.80">
    <property type="match status" value="1"/>
</dbReference>
<evidence type="ECO:0000256" key="3">
    <source>
        <dbReference type="ARBA" id="ARBA00004496"/>
    </source>
</evidence>
<keyword evidence="9 16" id="KW-0378">Hydrolase</keyword>
<evidence type="ECO:0000259" key="19">
    <source>
        <dbReference type="Pfam" id="PF03501"/>
    </source>
</evidence>
<dbReference type="Pfam" id="PF18913">
    <property type="entry name" value="FBPase_C"/>
    <property type="match status" value="1"/>
</dbReference>
<dbReference type="Proteomes" id="UP000317650">
    <property type="component" value="Chromosome 1"/>
</dbReference>
<dbReference type="PIRSF" id="PIRSF500210">
    <property type="entry name" value="FBPtase"/>
    <property type="match status" value="1"/>
</dbReference>
<name>A0A4S8JNF8_MUSBA</name>
<evidence type="ECO:0000256" key="11">
    <source>
        <dbReference type="ARBA" id="ARBA00022980"/>
    </source>
</evidence>
<dbReference type="InterPro" id="IPR005326">
    <property type="entry name" value="Plectin_eS10_N"/>
</dbReference>
<comment type="cofactor">
    <cofactor evidence="2">
        <name>Mg(2+)</name>
        <dbReference type="ChEBI" id="CHEBI:18420"/>
    </cofactor>
</comment>
<evidence type="ECO:0000256" key="9">
    <source>
        <dbReference type="ARBA" id="ARBA00022801"/>
    </source>
</evidence>
<accession>A0A4S8JNF8</accession>
<dbReference type="PANTHER" id="PTHR11556">
    <property type="entry name" value="FRUCTOSE-1,6-BISPHOSPHATASE-RELATED"/>
    <property type="match status" value="1"/>
</dbReference>
<sequence>MDHAADAHRTDLMTITRHVLSEQSKHPESKGDFTILLSHIVLGCKFVCSAVNKVLLFIFPSTIASPIAFSTSIPPCLFSQAGLAKLIGLAGETNGEEQKKLDVLSNQVFVKALISSGRTCVLVSEEDEEATFVDPLLRGKYCVVFDPLDGSSNIDCGVSIGTIFGIYMVRDKDNVSLDDVLQPGKHMVAAGYCMYGSSCTLVLSTGNGVNGFTLDPSLGEFILTHPDIKIPKRGKLYSVNEGNAKNWDTPTAKFVEKCKFPKDGSSPKSLRYIGSMVADVHRTLLYGGIFLYPADKQSPNGKLRSVYRLPHLGCIPAFNVMIERAHRYLKLLAVNVRVDEVYFKDQKIKKHYMTSMIPTEAAAAAAPGDDHIATFGWEFFVNTRSVDSFTVFLRLVVFTLTALGRVARVLTARRRRRKLVYLKTASAAIHVAAVFYCEHVFVASPTCFLILPLDVDPTFNDQPSLYDGRGKHYMKSLACHRWHRGEREGMAAEVACACAGETEEEEARAVVGEAAAIRALNIAVELHLEKTMEKKRAVDAQKKEMWRLFQLFFLFLAVLFAAQLGAPQDRLQCRHCWVPIALLALGHLAFSAAATQTLRCIHGCKYQRRCHKLTLALATDRLKLLTTRCSAAAGPAPALLPGDLEIHYQKPPESYLRKFNRSWAVHVGFLICTFGFMIIPKKNRHEICKYLFQEGVLYAKKDYNLAKHPDIDVPNLQVIKLMQSFKSREYVRETFAWQHYYWYLTNDGIEYLRTYLNLPSEIVPATLKKSARPPARPFGSGPPGDRPRCGYSFSDRLLHFWSSFAKRLDSLWCVVLAGGHPDSREIDPDLGIGMDIGEVLVLGVLQVMVVTRAVHHLNSSHLLGALVVDLDLAVEVEDMELALRLLLLFSRLWLYPSEASLLYEIKHLDESFFAFESDSLLA</sequence>
<comment type="subcellular location">
    <subcellularLocation>
        <location evidence="3">Cytoplasm</location>
    </subcellularLocation>
</comment>
<evidence type="ECO:0000256" key="6">
    <source>
        <dbReference type="ARBA" id="ARBA00013093"/>
    </source>
</evidence>
<dbReference type="FunFam" id="3.30.540.10:FF:000002">
    <property type="entry name" value="Fructose-1,6-bisphosphatase class 1"/>
    <property type="match status" value="1"/>
</dbReference>
<feature type="transmembrane region" description="Helical" evidence="17">
    <location>
        <begin position="663"/>
        <end position="679"/>
    </location>
</feature>
<evidence type="ECO:0000259" key="18">
    <source>
        <dbReference type="Pfam" id="PF00316"/>
    </source>
</evidence>
<feature type="transmembrane region" description="Helical" evidence="17">
    <location>
        <begin position="391"/>
        <end position="410"/>
    </location>
</feature>
<dbReference type="GO" id="GO:0030388">
    <property type="term" value="P:fructose 1,6-bisphosphate metabolic process"/>
    <property type="evidence" value="ECO:0007669"/>
    <property type="project" value="TreeGrafter"/>
</dbReference>
<dbReference type="EC" id="3.1.3.11" evidence="6"/>
<dbReference type="Gene3D" id="3.30.540.10">
    <property type="entry name" value="Fructose-1,6-Bisphosphatase, subunit A, domain 1"/>
    <property type="match status" value="1"/>
</dbReference>
<dbReference type="InterPro" id="IPR036388">
    <property type="entry name" value="WH-like_DNA-bd_sf"/>
</dbReference>
<organism evidence="21 22">
    <name type="scientific">Musa balbisiana</name>
    <name type="common">Banana</name>
    <dbReference type="NCBI Taxonomy" id="52838"/>
    <lineage>
        <taxon>Eukaryota</taxon>
        <taxon>Viridiplantae</taxon>
        <taxon>Streptophyta</taxon>
        <taxon>Embryophyta</taxon>
        <taxon>Tracheophyta</taxon>
        <taxon>Spermatophyta</taxon>
        <taxon>Magnoliopsida</taxon>
        <taxon>Liliopsida</taxon>
        <taxon>Zingiberales</taxon>
        <taxon>Musaceae</taxon>
        <taxon>Musa</taxon>
    </lineage>
</organism>
<keyword evidence="17" id="KW-0472">Membrane</keyword>
<evidence type="ECO:0000256" key="13">
    <source>
        <dbReference type="ARBA" id="ARBA00023277"/>
    </source>
</evidence>
<evidence type="ECO:0000256" key="16">
    <source>
        <dbReference type="RuleBase" id="RU000508"/>
    </source>
</evidence>
<dbReference type="PRINTS" id="PR00115">
    <property type="entry name" value="F16BPHPHTASE"/>
</dbReference>
<keyword evidence="22" id="KW-1185">Reference proteome</keyword>
<dbReference type="GO" id="GO:0042132">
    <property type="term" value="F:fructose 1,6-bisphosphate 1-phosphatase activity"/>
    <property type="evidence" value="ECO:0007669"/>
    <property type="project" value="UniProtKB-EC"/>
</dbReference>
<dbReference type="Pfam" id="PF03501">
    <property type="entry name" value="S10_plectin"/>
    <property type="match status" value="1"/>
</dbReference>
<dbReference type="InterPro" id="IPR033391">
    <property type="entry name" value="FBPase_N"/>
</dbReference>
<evidence type="ECO:0000256" key="4">
    <source>
        <dbReference type="ARBA" id="ARBA00007278"/>
    </source>
</evidence>
<keyword evidence="17" id="KW-0812">Transmembrane</keyword>
<evidence type="ECO:0000256" key="2">
    <source>
        <dbReference type="ARBA" id="ARBA00001946"/>
    </source>
</evidence>
<evidence type="ECO:0000256" key="5">
    <source>
        <dbReference type="ARBA" id="ARBA00010941"/>
    </source>
</evidence>
<dbReference type="AlphaFoldDB" id="A0A4S8JNF8"/>
<dbReference type="GO" id="GO:0005840">
    <property type="term" value="C:ribosome"/>
    <property type="evidence" value="ECO:0007669"/>
    <property type="project" value="UniProtKB-KW"/>
</dbReference>
<dbReference type="PIRSF" id="PIRSF000904">
    <property type="entry name" value="FBPtase_SBPase"/>
    <property type="match status" value="1"/>
</dbReference>
<comment type="pathway">
    <text evidence="14">Carbohydrate biosynthesis.</text>
</comment>
<comment type="similarity">
    <text evidence="5 16">Belongs to the FBPase class 1 family.</text>
</comment>
<dbReference type="Gene3D" id="1.10.10.10">
    <property type="entry name" value="Winged helix-like DNA-binding domain superfamily/Winged helix DNA-binding domain"/>
    <property type="match status" value="1"/>
</dbReference>
<keyword evidence="10" id="KW-0460">Magnesium</keyword>
<comment type="catalytic activity">
    <reaction evidence="1">
        <text>beta-D-fructose 1,6-bisphosphate + H2O = beta-D-fructose 6-phosphate + phosphate</text>
        <dbReference type="Rhea" id="RHEA:11064"/>
        <dbReference type="ChEBI" id="CHEBI:15377"/>
        <dbReference type="ChEBI" id="CHEBI:32966"/>
        <dbReference type="ChEBI" id="CHEBI:43474"/>
        <dbReference type="ChEBI" id="CHEBI:57634"/>
        <dbReference type="EC" id="3.1.3.11"/>
    </reaction>
</comment>
<keyword evidence="17" id="KW-1133">Transmembrane helix</keyword>
<dbReference type="InterPro" id="IPR028343">
    <property type="entry name" value="FBPtase"/>
</dbReference>
<dbReference type="GO" id="GO:0006094">
    <property type="term" value="P:gluconeogenesis"/>
    <property type="evidence" value="ECO:0007669"/>
    <property type="project" value="TreeGrafter"/>
</dbReference>
<evidence type="ECO:0000256" key="8">
    <source>
        <dbReference type="ARBA" id="ARBA00022723"/>
    </source>
</evidence>
<evidence type="ECO:0000256" key="1">
    <source>
        <dbReference type="ARBA" id="ARBA00001273"/>
    </source>
</evidence>
<dbReference type="FunFam" id="1.10.10.10:FF:000025">
    <property type="entry name" value="40S ribosomal protein S10"/>
    <property type="match status" value="1"/>
</dbReference>
<reference evidence="21 22" key="1">
    <citation type="journal article" date="2019" name="Nat. Plants">
        <title>Genome sequencing of Musa balbisiana reveals subgenome evolution and function divergence in polyploid bananas.</title>
        <authorList>
            <person name="Yao X."/>
        </authorList>
    </citation>
    <scope>NUCLEOTIDE SEQUENCE [LARGE SCALE GENOMIC DNA]</scope>
    <source>
        <strain evidence="22">cv. DH-PKW</strain>
        <tissue evidence="21">Leaves</tissue>
    </source>
</reference>
<feature type="transmembrane region" description="Helical" evidence="17">
    <location>
        <begin position="545"/>
        <end position="565"/>
    </location>
</feature>
<keyword evidence="8" id="KW-0479">Metal-binding</keyword>
<feature type="domain" description="Fructose-1-6-bisphosphatase class I N-terminal" evidence="18">
    <location>
        <begin position="79"/>
        <end position="226"/>
    </location>
</feature>
<feature type="domain" description="Plectin/eS10 N-terminal" evidence="19">
    <location>
        <begin position="679"/>
        <end position="770"/>
    </location>
</feature>
<evidence type="ECO:0000256" key="7">
    <source>
        <dbReference type="ARBA" id="ARBA00022490"/>
    </source>
</evidence>
<keyword evidence="11" id="KW-0689">Ribosomal protein</keyword>
<evidence type="ECO:0000259" key="20">
    <source>
        <dbReference type="Pfam" id="PF18913"/>
    </source>
</evidence>
<dbReference type="GO" id="GO:0005829">
    <property type="term" value="C:cytosol"/>
    <property type="evidence" value="ECO:0007669"/>
    <property type="project" value="TreeGrafter"/>
</dbReference>
<protein>
    <recommendedName>
        <fullName evidence="6">fructose-bisphosphatase</fullName>
        <ecNumber evidence="6">3.1.3.11</ecNumber>
    </recommendedName>
    <alternativeName>
        <fullName evidence="15">D-fructose-1,6-bisphosphate 1-phosphohydrolase</fullName>
    </alternativeName>
</protein>
<dbReference type="EMBL" id="PYDT01000004">
    <property type="protein sequence ID" value="THU63817.1"/>
    <property type="molecule type" value="Genomic_DNA"/>
</dbReference>
<dbReference type="SUPFAM" id="SSF56655">
    <property type="entry name" value="Carbohydrate phosphatase"/>
    <property type="match status" value="1"/>
</dbReference>
<dbReference type="GO" id="GO:0006002">
    <property type="term" value="P:fructose 6-phosphate metabolic process"/>
    <property type="evidence" value="ECO:0007669"/>
    <property type="project" value="TreeGrafter"/>
</dbReference>
<evidence type="ECO:0000313" key="22">
    <source>
        <dbReference type="Proteomes" id="UP000317650"/>
    </source>
</evidence>
<dbReference type="GO" id="GO:0005986">
    <property type="term" value="P:sucrose biosynthetic process"/>
    <property type="evidence" value="ECO:0007669"/>
    <property type="project" value="TreeGrafter"/>
</dbReference>
<evidence type="ECO:0000256" key="12">
    <source>
        <dbReference type="ARBA" id="ARBA00023274"/>
    </source>
</evidence>
<gene>
    <name evidence="21" type="ORF">C4D60_Mb01t19840</name>
</gene>
<comment type="caution">
    <text evidence="21">The sequence shown here is derived from an EMBL/GenBank/DDBJ whole genome shotgun (WGS) entry which is preliminary data.</text>
</comment>
<keyword evidence="13 16" id="KW-0119">Carbohydrate metabolism</keyword>
<dbReference type="STRING" id="52838.A0A4S8JNF8"/>